<reference evidence="2 3" key="1">
    <citation type="submission" date="2019-12" db="EMBL/GenBank/DDBJ databases">
        <authorList>
            <person name="Floudas D."/>
            <person name="Bentzer J."/>
            <person name="Ahren D."/>
            <person name="Johansson T."/>
            <person name="Persson P."/>
            <person name="Tunlid A."/>
        </authorList>
    </citation>
    <scope>NUCLEOTIDE SEQUENCE [LARGE SCALE GENOMIC DNA]</scope>
    <source>
        <strain evidence="2 3">CBS 102.39</strain>
    </source>
</reference>
<organism evidence="2 3">
    <name type="scientific">Agrocybe pediades</name>
    <dbReference type="NCBI Taxonomy" id="84607"/>
    <lineage>
        <taxon>Eukaryota</taxon>
        <taxon>Fungi</taxon>
        <taxon>Dikarya</taxon>
        <taxon>Basidiomycota</taxon>
        <taxon>Agaricomycotina</taxon>
        <taxon>Agaricomycetes</taxon>
        <taxon>Agaricomycetidae</taxon>
        <taxon>Agaricales</taxon>
        <taxon>Agaricineae</taxon>
        <taxon>Strophariaceae</taxon>
        <taxon>Agrocybe</taxon>
    </lineage>
</organism>
<dbReference type="SUPFAM" id="SSF52833">
    <property type="entry name" value="Thioredoxin-like"/>
    <property type="match status" value="1"/>
</dbReference>
<dbReference type="AlphaFoldDB" id="A0A8H4QJX9"/>
<dbReference type="InterPro" id="IPR013766">
    <property type="entry name" value="Thioredoxin_domain"/>
</dbReference>
<evidence type="ECO:0000313" key="3">
    <source>
        <dbReference type="Proteomes" id="UP000521872"/>
    </source>
</evidence>
<dbReference type="Gene3D" id="3.40.30.10">
    <property type="entry name" value="Glutaredoxin"/>
    <property type="match status" value="1"/>
</dbReference>
<keyword evidence="3" id="KW-1185">Reference proteome</keyword>
<name>A0A8H4QJX9_9AGAR</name>
<dbReference type="InterPro" id="IPR036249">
    <property type="entry name" value="Thioredoxin-like_sf"/>
</dbReference>
<comment type="caution">
    <text evidence="2">The sequence shown here is derived from an EMBL/GenBank/DDBJ whole genome shotgun (WGS) entry which is preliminary data.</text>
</comment>
<proteinExistence type="predicted"/>
<dbReference type="PANTHER" id="PTHR10438:SF405">
    <property type="entry name" value="THIOREDOXIN DOMAIN-CONTAINING PROTEIN"/>
    <property type="match status" value="1"/>
</dbReference>
<accession>A0A8H4QJX9</accession>
<evidence type="ECO:0000259" key="1">
    <source>
        <dbReference type="Pfam" id="PF00085"/>
    </source>
</evidence>
<dbReference type="InterPro" id="IPR050620">
    <property type="entry name" value="Thioredoxin_H-type-like"/>
</dbReference>
<evidence type="ECO:0000313" key="2">
    <source>
        <dbReference type="EMBL" id="KAF4612439.1"/>
    </source>
</evidence>
<dbReference type="EMBL" id="JAACJL010000057">
    <property type="protein sequence ID" value="KAF4612439.1"/>
    <property type="molecule type" value="Genomic_DNA"/>
</dbReference>
<protein>
    <recommendedName>
        <fullName evidence="1">Thioredoxin domain-containing protein</fullName>
    </recommendedName>
</protein>
<dbReference type="Proteomes" id="UP000521872">
    <property type="component" value="Unassembled WGS sequence"/>
</dbReference>
<sequence length="127" mass="15008">MTGGSTLIESREDLRRILLRRNLTCVVMFHLSWSMQCLSMRPVFDQFASSGEYERWLHFYHIDCDNAPDIVTRTGPYGIEEVPTFIIWRDGRELARKQGPTIQELKELLNRAKPQQTYQYPQQIIPY</sequence>
<dbReference type="CDD" id="cd02947">
    <property type="entry name" value="TRX_family"/>
    <property type="match status" value="1"/>
</dbReference>
<gene>
    <name evidence="2" type="ORF">D9613_004375</name>
</gene>
<feature type="domain" description="Thioredoxin" evidence="1">
    <location>
        <begin position="11"/>
        <end position="108"/>
    </location>
</feature>
<dbReference type="Pfam" id="PF00085">
    <property type="entry name" value="Thioredoxin"/>
    <property type="match status" value="1"/>
</dbReference>
<dbReference type="PANTHER" id="PTHR10438">
    <property type="entry name" value="THIOREDOXIN"/>
    <property type="match status" value="1"/>
</dbReference>